<proteinExistence type="predicted"/>
<protein>
    <submittedName>
        <fullName evidence="1">Uncharacterized protein</fullName>
    </submittedName>
</protein>
<name>A0A6C0KTQ2_9ZZZZ</name>
<organism evidence="1">
    <name type="scientific">viral metagenome</name>
    <dbReference type="NCBI Taxonomy" id="1070528"/>
    <lineage>
        <taxon>unclassified sequences</taxon>
        <taxon>metagenomes</taxon>
        <taxon>organismal metagenomes</taxon>
    </lineage>
</organism>
<dbReference type="EMBL" id="MN740970">
    <property type="protein sequence ID" value="QHU20643.1"/>
    <property type="molecule type" value="Genomic_DNA"/>
</dbReference>
<evidence type="ECO:0000313" key="1">
    <source>
        <dbReference type="EMBL" id="QHU20643.1"/>
    </source>
</evidence>
<sequence length="328" mass="39150">MRTCIILTGALRTIKKTMSYHKKHLIREGVDVILCVQNDTQESNDSWTNWFYDQFGSHLISIEWFAIQDHQEWIAHRETQLKNMIIGNNWKDYLRHSGSMIEYFQLQLAYMKMCHYEQIGGFQYDYIVRARTDSIYAKPIDFHWLYWTEEEIRARVVMIKEELQLSKIPITDQSVLTYFMTTIISDDVIPNIERILAEYSPCETEWLPHETETMTYQAALWRYLHYGRYILTLRKNNLYIVRRNLFHMIPTLGTMYGFLRAPNSDDYWFNAEGQFRSACYYACLSVFDYSTLYEDRSVAHANEWNEADFFDLDGGVLNPAMLYCVVRK</sequence>
<dbReference type="AlphaFoldDB" id="A0A6C0KTQ2"/>
<reference evidence="1" key="1">
    <citation type="journal article" date="2020" name="Nature">
        <title>Giant virus diversity and host interactions through global metagenomics.</title>
        <authorList>
            <person name="Schulz F."/>
            <person name="Roux S."/>
            <person name="Paez-Espino D."/>
            <person name="Jungbluth S."/>
            <person name="Walsh D.A."/>
            <person name="Denef V.J."/>
            <person name="McMahon K.D."/>
            <person name="Konstantinidis K.T."/>
            <person name="Eloe-Fadrosh E.A."/>
            <person name="Kyrpides N.C."/>
            <person name="Woyke T."/>
        </authorList>
    </citation>
    <scope>NUCLEOTIDE SEQUENCE</scope>
    <source>
        <strain evidence="1">GVMAG-S-3300013093-109</strain>
    </source>
</reference>
<accession>A0A6C0KTQ2</accession>